<dbReference type="Proteomes" id="UP001235343">
    <property type="component" value="Unassembled WGS sequence"/>
</dbReference>
<dbReference type="InterPro" id="IPR036374">
    <property type="entry name" value="OxRdtase_Mopterin-bd_sf"/>
</dbReference>
<name>A0ABT7LB34_9BACI</name>
<dbReference type="CDD" id="cd02109">
    <property type="entry name" value="arch_bact_SO_family_Moco"/>
    <property type="match status" value="1"/>
</dbReference>
<dbReference type="SUPFAM" id="SSF56524">
    <property type="entry name" value="Oxidoreductase molybdopterin-binding domain"/>
    <property type="match status" value="1"/>
</dbReference>
<dbReference type="Pfam" id="PF00174">
    <property type="entry name" value="Oxidored_molyb"/>
    <property type="match status" value="1"/>
</dbReference>
<dbReference type="PANTHER" id="PTHR43032:SF4">
    <property type="entry name" value="OXIDOREDUCTASE MOLYBDOPTERIN-BINDING DOMAIN-CONTAINING PROTEIN"/>
    <property type="match status" value="1"/>
</dbReference>
<accession>A0ABT7LB34</accession>
<evidence type="ECO:0000313" key="4">
    <source>
        <dbReference type="Proteomes" id="UP001235343"/>
    </source>
</evidence>
<feature type="domain" description="Oxidoreductase molybdopterin-binding" evidence="2">
    <location>
        <begin position="42"/>
        <end position="188"/>
    </location>
</feature>
<dbReference type="RefSeq" id="WP_285934367.1">
    <property type="nucleotide sequence ID" value="NZ_JASTZU010000063.1"/>
</dbReference>
<reference evidence="3 4" key="1">
    <citation type="submission" date="2023-06" db="EMBL/GenBank/DDBJ databases">
        <title>Aquibacillus rhizosphaerae LR5S19.</title>
        <authorList>
            <person name="Sun J.-Q."/>
        </authorList>
    </citation>
    <scope>NUCLEOTIDE SEQUENCE [LARGE SCALE GENOMIC DNA]</scope>
    <source>
        <strain evidence="3 4">LR5S19</strain>
    </source>
</reference>
<dbReference type="InterPro" id="IPR000572">
    <property type="entry name" value="OxRdtase_Mopterin-bd_dom"/>
</dbReference>
<evidence type="ECO:0000259" key="2">
    <source>
        <dbReference type="Pfam" id="PF00174"/>
    </source>
</evidence>
<comment type="caution">
    <text evidence="3">The sequence shown here is derived from an EMBL/GenBank/DDBJ whole genome shotgun (WGS) entry which is preliminary data.</text>
</comment>
<keyword evidence="4" id="KW-1185">Reference proteome</keyword>
<evidence type="ECO:0000313" key="3">
    <source>
        <dbReference type="EMBL" id="MDL4843075.1"/>
    </source>
</evidence>
<dbReference type="EMBL" id="JASTZU010000063">
    <property type="protein sequence ID" value="MDL4843075.1"/>
    <property type="molecule type" value="Genomic_DNA"/>
</dbReference>
<sequence length="222" mass="26327">MAISKAERLKKSKTPARDARFGDRLPQGQVLTERFPILTVGDTPIYDDLSKWDLKIFGEINEEKVFTFEDILALPQKKVVCDVHCVTRWSKFDNEFEGVLFKDLLNHFEIKPEAKYVVVHGDYDYQTNLPLEDLLKDDIILAHSYNGKALTEKHGYPLRLVVPHLYFWKSAKWIRGIEFLKENRNGYWEQNGFHYYGDPYKEQRFSGEEFELKNFKDRDFDY</sequence>
<feature type="region of interest" description="Disordered" evidence="1">
    <location>
        <begin position="1"/>
        <end position="21"/>
    </location>
</feature>
<dbReference type="PANTHER" id="PTHR43032">
    <property type="entry name" value="PROTEIN-METHIONINE-SULFOXIDE REDUCTASE"/>
    <property type="match status" value="1"/>
</dbReference>
<protein>
    <submittedName>
        <fullName evidence="3">Sulfite oxidase-like oxidoreductase</fullName>
    </submittedName>
</protein>
<evidence type="ECO:0000256" key="1">
    <source>
        <dbReference type="SAM" id="MobiDB-lite"/>
    </source>
</evidence>
<dbReference type="Gene3D" id="3.90.420.10">
    <property type="entry name" value="Oxidoreductase, molybdopterin-binding domain"/>
    <property type="match status" value="1"/>
</dbReference>
<gene>
    <name evidence="3" type="ORF">QQS35_21795</name>
</gene>
<proteinExistence type="predicted"/>
<organism evidence="3 4">
    <name type="scientific">Aquibacillus rhizosphaerae</name>
    <dbReference type="NCBI Taxonomy" id="3051431"/>
    <lineage>
        <taxon>Bacteria</taxon>
        <taxon>Bacillati</taxon>
        <taxon>Bacillota</taxon>
        <taxon>Bacilli</taxon>
        <taxon>Bacillales</taxon>
        <taxon>Bacillaceae</taxon>
        <taxon>Aquibacillus</taxon>
    </lineage>
</organism>